<dbReference type="PRINTS" id="PR00032">
    <property type="entry name" value="HTHARAC"/>
</dbReference>
<dbReference type="Gene3D" id="2.60.120.10">
    <property type="entry name" value="Jelly Rolls"/>
    <property type="match status" value="1"/>
</dbReference>
<evidence type="ECO:0000313" key="6">
    <source>
        <dbReference type="Proteomes" id="UP000249099"/>
    </source>
</evidence>
<dbReference type="Proteomes" id="UP000249099">
    <property type="component" value="Unassembled WGS sequence"/>
</dbReference>
<dbReference type="Pfam" id="PF07883">
    <property type="entry name" value="Cupin_2"/>
    <property type="match status" value="1"/>
</dbReference>
<evidence type="ECO:0000313" key="5">
    <source>
        <dbReference type="EMBL" id="RAN63932.1"/>
    </source>
</evidence>
<dbReference type="InterPro" id="IPR009057">
    <property type="entry name" value="Homeodomain-like_sf"/>
</dbReference>
<dbReference type="InterPro" id="IPR014710">
    <property type="entry name" value="RmlC-like_jellyroll"/>
</dbReference>
<proteinExistence type="predicted"/>
<reference evidence="5 6" key="1">
    <citation type="submission" date="2017-03" db="EMBL/GenBank/DDBJ databases">
        <title>wgs assembly of Dolosigranulum pigrum KPL CDC strains.</title>
        <authorList>
            <person name="Brugger S.D."/>
            <person name="Pettigrew M."/>
            <person name="Kong Y."/>
            <person name="Lemon K.P."/>
        </authorList>
    </citation>
    <scope>NUCLEOTIDE SEQUENCE [LARGE SCALE GENOMIC DNA]</scope>
    <source>
        <strain evidence="5 6">KPL1931_CDC4294-98</strain>
    </source>
</reference>
<dbReference type="PANTHER" id="PTHR43280">
    <property type="entry name" value="ARAC-FAMILY TRANSCRIPTIONAL REGULATOR"/>
    <property type="match status" value="1"/>
</dbReference>
<dbReference type="GO" id="GO:0043565">
    <property type="term" value="F:sequence-specific DNA binding"/>
    <property type="evidence" value="ECO:0007669"/>
    <property type="project" value="InterPro"/>
</dbReference>
<dbReference type="InterPro" id="IPR020449">
    <property type="entry name" value="Tscrpt_reg_AraC-type_HTH"/>
</dbReference>
<name>A0A328KTP8_9LACT</name>
<keyword evidence="1" id="KW-0805">Transcription regulation</keyword>
<dbReference type="Gene3D" id="1.10.10.60">
    <property type="entry name" value="Homeodomain-like"/>
    <property type="match status" value="2"/>
</dbReference>
<dbReference type="GO" id="GO:0003700">
    <property type="term" value="F:DNA-binding transcription factor activity"/>
    <property type="evidence" value="ECO:0007669"/>
    <property type="project" value="InterPro"/>
</dbReference>
<dbReference type="PROSITE" id="PS01124">
    <property type="entry name" value="HTH_ARAC_FAMILY_2"/>
    <property type="match status" value="1"/>
</dbReference>
<dbReference type="SUPFAM" id="SSF51215">
    <property type="entry name" value="Regulatory protein AraC"/>
    <property type="match status" value="1"/>
</dbReference>
<dbReference type="Pfam" id="PF12833">
    <property type="entry name" value="HTH_18"/>
    <property type="match status" value="1"/>
</dbReference>
<accession>A0A328KTP8</accession>
<dbReference type="EMBL" id="NAQV01000011">
    <property type="protein sequence ID" value="RAN63932.1"/>
    <property type="molecule type" value="Genomic_DNA"/>
</dbReference>
<organism evidence="5 6">
    <name type="scientific">Dolosigranulum pigrum</name>
    <dbReference type="NCBI Taxonomy" id="29394"/>
    <lineage>
        <taxon>Bacteria</taxon>
        <taxon>Bacillati</taxon>
        <taxon>Bacillota</taxon>
        <taxon>Bacilli</taxon>
        <taxon>Lactobacillales</taxon>
        <taxon>Carnobacteriaceae</taxon>
        <taxon>Dolosigranulum</taxon>
    </lineage>
</organism>
<dbReference type="InterPro" id="IPR018060">
    <property type="entry name" value="HTH_AraC"/>
</dbReference>
<dbReference type="PANTHER" id="PTHR43280:SF28">
    <property type="entry name" value="HTH-TYPE TRANSCRIPTIONAL ACTIVATOR RHAS"/>
    <property type="match status" value="1"/>
</dbReference>
<protein>
    <recommendedName>
        <fullName evidence="4">HTH araC/xylS-type domain-containing protein</fullName>
    </recommendedName>
</protein>
<keyword evidence="2" id="KW-0238">DNA-binding</keyword>
<keyword evidence="3" id="KW-0804">Transcription</keyword>
<dbReference type="SUPFAM" id="SSF46689">
    <property type="entry name" value="Homeodomain-like"/>
    <property type="match status" value="2"/>
</dbReference>
<dbReference type="AlphaFoldDB" id="A0A328KTP8"/>
<comment type="caution">
    <text evidence="5">The sequence shown here is derived from an EMBL/GenBank/DDBJ whole genome shotgun (WGS) entry which is preliminary data.</text>
</comment>
<dbReference type="SMART" id="SM00342">
    <property type="entry name" value="HTH_ARAC"/>
    <property type="match status" value="1"/>
</dbReference>
<gene>
    <name evidence="5" type="ORF">B8A44_04095</name>
</gene>
<sequence length="304" mass="35451">MLNILYILRLATILDTMKPTYLARRRFMSYQIHKIDHTISRLPLKLLYITHSSYDKGWHSTQHAHNFIELFYIISGEGAFIVDHEEKQVQKNELIMINAHIQHTEKSSNEKSLEYITLGFDGVSLAHKDQSHINLIHYHDRQIELLGFIQYILSELKQDQPNVSLVAQNILEIILLKLSQHNNLSFNDQPEPQISANILQIKQYIDLNYSDNITLQTLADLSHLSKYYISHSFKEEVGQSPIDYLNTQRIENAKILLESTNYSITEIARFTGFSSQSFFSQRFKEFIGQSPSHYRKQHVQSTSL</sequence>
<feature type="domain" description="HTH araC/xylS-type" evidence="4">
    <location>
        <begin position="199"/>
        <end position="297"/>
    </location>
</feature>
<evidence type="ECO:0000256" key="3">
    <source>
        <dbReference type="ARBA" id="ARBA00023163"/>
    </source>
</evidence>
<evidence type="ECO:0000259" key="4">
    <source>
        <dbReference type="PROSITE" id="PS01124"/>
    </source>
</evidence>
<evidence type="ECO:0000256" key="1">
    <source>
        <dbReference type="ARBA" id="ARBA00023015"/>
    </source>
</evidence>
<evidence type="ECO:0000256" key="2">
    <source>
        <dbReference type="ARBA" id="ARBA00023125"/>
    </source>
</evidence>
<dbReference type="InterPro" id="IPR013096">
    <property type="entry name" value="Cupin_2"/>
</dbReference>
<dbReference type="InterPro" id="IPR037923">
    <property type="entry name" value="HTH-like"/>
</dbReference>